<proteinExistence type="inferred from homology"/>
<dbReference type="EMBL" id="GEDC01018305">
    <property type="protein sequence ID" value="JAS18993.1"/>
    <property type="molecule type" value="Transcribed_RNA"/>
</dbReference>
<keyword evidence="4" id="KW-0479">Metal-binding</keyword>
<dbReference type="EMBL" id="GEDC01002433">
    <property type="protein sequence ID" value="JAS34865.1"/>
    <property type="molecule type" value="Transcribed_RNA"/>
</dbReference>
<dbReference type="InterPro" id="IPR000306">
    <property type="entry name" value="Znf_FYVE"/>
</dbReference>
<protein>
    <recommendedName>
        <fullName evidence="3">Lateral signaling target protein 2 homolog</fullName>
    </recommendedName>
</protein>
<evidence type="ECO:0000256" key="7">
    <source>
        <dbReference type="PROSITE-ProRule" id="PRU00091"/>
    </source>
</evidence>
<organism evidence="10">
    <name type="scientific">Clastoptera arizonana</name>
    <name type="common">Arizona spittle bug</name>
    <dbReference type="NCBI Taxonomy" id="38151"/>
    <lineage>
        <taxon>Eukaryota</taxon>
        <taxon>Metazoa</taxon>
        <taxon>Ecdysozoa</taxon>
        <taxon>Arthropoda</taxon>
        <taxon>Hexapoda</taxon>
        <taxon>Insecta</taxon>
        <taxon>Pterygota</taxon>
        <taxon>Neoptera</taxon>
        <taxon>Paraneoptera</taxon>
        <taxon>Hemiptera</taxon>
        <taxon>Auchenorrhyncha</taxon>
        <taxon>Cercopoidea</taxon>
        <taxon>Clastopteridae</taxon>
        <taxon>Clastoptera</taxon>
    </lineage>
</organism>
<dbReference type="Pfam" id="PF01363">
    <property type="entry name" value="FYVE"/>
    <property type="match status" value="1"/>
</dbReference>
<evidence type="ECO:0000256" key="1">
    <source>
        <dbReference type="ARBA" id="ARBA00003580"/>
    </source>
</evidence>
<evidence type="ECO:0000256" key="5">
    <source>
        <dbReference type="ARBA" id="ARBA00022771"/>
    </source>
</evidence>
<dbReference type="InterPro" id="IPR011011">
    <property type="entry name" value="Znf_FYVE_PHD"/>
</dbReference>
<dbReference type="InterPro" id="IPR051118">
    <property type="entry name" value="LST-2"/>
</dbReference>
<evidence type="ECO:0000313" key="11">
    <source>
        <dbReference type="EMBL" id="JAS34865.1"/>
    </source>
</evidence>
<keyword evidence="6" id="KW-0862">Zinc</keyword>
<name>A0A1B6D072_9HEMI</name>
<keyword evidence="5 7" id="KW-0863">Zinc-finger</keyword>
<evidence type="ECO:0000256" key="8">
    <source>
        <dbReference type="SAM" id="MobiDB-lite"/>
    </source>
</evidence>
<dbReference type="GO" id="GO:0008270">
    <property type="term" value="F:zinc ion binding"/>
    <property type="evidence" value="ECO:0007669"/>
    <property type="project" value="UniProtKB-KW"/>
</dbReference>
<evidence type="ECO:0000256" key="3">
    <source>
        <dbReference type="ARBA" id="ARBA00019870"/>
    </source>
</evidence>
<sequence length="925" mass="104259">MDSLRKWFYKPRRDDTSLLAQFFYADEALNLVAGELDSFDGRKDPERCTALVNHLRQCQDRVLTICNKIMDELIPHERANRDFRVKFPDDVMHDNLAGQLWFGAECLAAGSSIMNRERESSAMRPLAKALTKSLENVRNLLREASLRTHVVLHPSDLAYDRLVESLKVFDRLLAEFELSYVSAMVPVKSVHEYELQQYVIVLFSETLQSALKRGLLTQDMVDNCDPSLMFTIPRLAIVAGFLTYRFGPLTLDSSPQWMSEMFRPFSALLIKIRQLLLTLSDNEVLALEKLLCSTDDTVPLKSKSDGNVSEERFEWATDGSDCETVMEKLTEASSALSNSNEQTINCVPINNKSSTCIKHNKQYHYKESRNDLNKKEKNKNIPTVAASNENSKRISQNQTSISSNSMEVEVECSNISDVKSFALCPSNINICNEELFNGETNNSSSVINGSYTEEETVLNDDEEEDRNSLGFVEPGYLSLNGQWTLPTISCACSQIAILSDGTMTKQGLINRGLPKDNNFVFDNISSSSTCEECSKNCDSLDHSTTSLDEVRKLPIDDTDVRWSTDTDEFNKDLKWSEETNGWPKDTIVPNEDVRWHQKSFEKSISDDSIPSTSSFKDKPLKKNDSDRKCDHIAVNSVRDTSDVILMPDKSMYSDRDTTESTEGLHVRYSENWKALCTNGQTLSESEDLCEAEKNVISDIVHSRCSYSCVKCQSKYLPMPYLCSCTNSQTTSDSGSLTSETSSFNSDCQDEEEIAMAIQAIEAASRNEVREKFSDDELVHRLFVCISGVADQLQTNFAGDFRHVLKSVFLINAVEETVISKENEISNDVCENGEEALVWGGRSTEPAPLWLPDESTPVCMSCHTVFTVIRRRHHCRNCGKVFCSRCSSNSVPLPRYGHMKPVRVCNHCFIYQITPFPFDQIAANAS</sequence>
<dbReference type="InterPro" id="IPR043269">
    <property type="entry name" value="FYVE_LST2"/>
</dbReference>
<dbReference type="AlphaFoldDB" id="A0A1B6D072"/>
<feature type="region of interest" description="Disordered" evidence="8">
    <location>
        <begin position="604"/>
        <end position="623"/>
    </location>
</feature>
<dbReference type="CDD" id="cd15731">
    <property type="entry name" value="FYVE_LST2"/>
    <property type="match status" value="1"/>
</dbReference>
<evidence type="ECO:0000256" key="2">
    <source>
        <dbReference type="ARBA" id="ARBA00008755"/>
    </source>
</evidence>
<dbReference type="PANTHER" id="PTHR46465">
    <property type="entry name" value="LATERAL SIGNALING TARGET PROTEIN 2 HOMOLOG"/>
    <property type="match status" value="1"/>
</dbReference>
<evidence type="ECO:0000313" key="10">
    <source>
        <dbReference type="EMBL" id="JAS18993.1"/>
    </source>
</evidence>
<dbReference type="SMART" id="SM00064">
    <property type="entry name" value="FYVE"/>
    <property type="match status" value="1"/>
</dbReference>
<evidence type="ECO:0000256" key="4">
    <source>
        <dbReference type="ARBA" id="ARBA00022723"/>
    </source>
</evidence>
<dbReference type="SUPFAM" id="SSF57903">
    <property type="entry name" value="FYVE/PHD zinc finger"/>
    <property type="match status" value="1"/>
</dbReference>
<dbReference type="PANTHER" id="PTHR46465:SF2">
    <property type="entry name" value="LATERAL SIGNALING TARGET PROTEIN 2 HOMOLOG"/>
    <property type="match status" value="1"/>
</dbReference>
<dbReference type="PROSITE" id="PS50178">
    <property type="entry name" value="ZF_FYVE"/>
    <property type="match status" value="1"/>
</dbReference>
<comment type="similarity">
    <text evidence="2">Belongs to the lst-2 family.</text>
</comment>
<dbReference type="GO" id="GO:0031901">
    <property type="term" value="C:early endosome membrane"/>
    <property type="evidence" value="ECO:0007669"/>
    <property type="project" value="TreeGrafter"/>
</dbReference>
<evidence type="ECO:0000256" key="6">
    <source>
        <dbReference type="ARBA" id="ARBA00022833"/>
    </source>
</evidence>
<accession>A0A1B6D072</accession>
<feature type="domain" description="FYVE-type" evidence="9">
    <location>
        <begin position="852"/>
        <end position="912"/>
    </location>
</feature>
<dbReference type="Gene3D" id="3.30.40.10">
    <property type="entry name" value="Zinc/RING finger domain, C3HC4 (zinc finger)"/>
    <property type="match status" value="1"/>
</dbReference>
<dbReference type="InterPro" id="IPR013083">
    <property type="entry name" value="Znf_RING/FYVE/PHD"/>
</dbReference>
<dbReference type="InterPro" id="IPR017455">
    <property type="entry name" value="Znf_FYVE-rel"/>
</dbReference>
<evidence type="ECO:0000259" key="9">
    <source>
        <dbReference type="PROSITE" id="PS50178"/>
    </source>
</evidence>
<comment type="function">
    <text evidence="1">Negative regulator of epidermal growth factor receptor (EGFR) signaling.</text>
</comment>
<gene>
    <name evidence="11" type="ORF">g.11111</name>
    <name evidence="10" type="ORF">g.11112</name>
</gene>
<reference evidence="10" key="1">
    <citation type="submission" date="2015-12" db="EMBL/GenBank/DDBJ databases">
        <title>De novo transcriptome assembly of four potential Pierce s Disease insect vectors from Arizona vineyards.</title>
        <authorList>
            <person name="Tassone E.E."/>
        </authorList>
    </citation>
    <scope>NUCLEOTIDE SEQUENCE</scope>
</reference>